<gene>
    <name evidence="2" type="ORF">DKX38_013839</name>
</gene>
<dbReference type="EMBL" id="VDCV01000009">
    <property type="protein sequence ID" value="KAB5540865.1"/>
    <property type="molecule type" value="Genomic_DNA"/>
</dbReference>
<comment type="caution">
    <text evidence="2">The sequence shown here is derived from an EMBL/GenBank/DDBJ whole genome shotgun (WGS) entry which is preliminary data.</text>
</comment>
<sequence length="377" mass="41366">MAVDLHSRDSLFLPSQYNYAGEDNIPAVDKKPTNQNGSASLASSDFGSSLSSPIESELGSTESESDQDDDYIAELTRQMAHHMLRDDDLVKTWSFAGWPQSTAWSELGSGQEEETVMVDKFEKFKIKEEEEIHKYTNNERFSSTSLKAYPVPSSVMEPEISPADQFQSKQALIENQIRLYKLKKSEQIVKQQESLYGAKRSTCYKLSDPKLQVKQFQSKGRARGGQFTGHQQQHRTGSEMRAVFLGDIGPRSGSGGGTGVFLPRGSGNTSGSQKKPGLSSVVVGVVSLRVVDLPPIFHKNGCSTVLIPARVVQALKLHFDKMGVAAGSNGAIFPIQQDASSGEVRYGLQLQQMKSQSPTMPAINCHQGTGLPQEWPY</sequence>
<feature type="compositionally biased region" description="Low complexity" evidence="1">
    <location>
        <begin position="37"/>
        <end position="52"/>
    </location>
</feature>
<dbReference type="AlphaFoldDB" id="A0A5N5LDN2"/>
<evidence type="ECO:0000313" key="3">
    <source>
        <dbReference type="Proteomes" id="UP000326939"/>
    </source>
</evidence>
<keyword evidence="3" id="KW-1185">Reference proteome</keyword>
<evidence type="ECO:0000256" key="1">
    <source>
        <dbReference type="SAM" id="MobiDB-lite"/>
    </source>
</evidence>
<protein>
    <submittedName>
        <fullName evidence="2">Uncharacterized protein</fullName>
    </submittedName>
</protein>
<evidence type="ECO:0000313" key="2">
    <source>
        <dbReference type="EMBL" id="KAB5540865.1"/>
    </source>
</evidence>
<organism evidence="2 3">
    <name type="scientific">Salix brachista</name>
    <dbReference type="NCBI Taxonomy" id="2182728"/>
    <lineage>
        <taxon>Eukaryota</taxon>
        <taxon>Viridiplantae</taxon>
        <taxon>Streptophyta</taxon>
        <taxon>Embryophyta</taxon>
        <taxon>Tracheophyta</taxon>
        <taxon>Spermatophyta</taxon>
        <taxon>Magnoliopsida</taxon>
        <taxon>eudicotyledons</taxon>
        <taxon>Gunneridae</taxon>
        <taxon>Pentapetalae</taxon>
        <taxon>rosids</taxon>
        <taxon>fabids</taxon>
        <taxon>Malpighiales</taxon>
        <taxon>Salicaceae</taxon>
        <taxon>Saliceae</taxon>
        <taxon>Salix</taxon>
    </lineage>
</organism>
<proteinExistence type="predicted"/>
<dbReference type="PANTHER" id="PTHR33356">
    <property type="entry name" value="TIP41-LIKE PROTEIN"/>
    <property type="match status" value="1"/>
</dbReference>
<reference evidence="3" key="1">
    <citation type="journal article" date="2019" name="Gigascience">
        <title>De novo genome assembly of the endangered Acer yangbiense, a plant species with extremely small populations endemic to Yunnan Province, China.</title>
        <authorList>
            <person name="Yang J."/>
            <person name="Wariss H.M."/>
            <person name="Tao L."/>
            <person name="Zhang R."/>
            <person name="Yun Q."/>
            <person name="Hollingsworth P."/>
            <person name="Dao Z."/>
            <person name="Luo G."/>
            <person name="Guo H."/>
            <person name="Ma Y."/>
            <person name="Sun W."/>
        </authorList>
    </citation>
    <scope>NUCLEOTIDE SEQUENCE [LARGE SCALE GENOMIC DNA]</scope>
    <source>
        <strain evidence="3">cv. br00</strain>
    </source>
</reference>
<feature type="region of interest" description="Disordered" evidence="1">
    <location>
        <begin position="22"/>
        <end position="68"/>
    </location>
</feature>
<dbReference type="PANTHER" id="PTHR33356:SF16">
    <property type="entry name" value="G PATCH DOMAIN PROTEIN"/>
    <property type="match status" value="1"/>
</dbReference>
<name>A0A5N5LDN2_9ROSI</name>
<feature type="region of interest" description="Disordered" evidence="1">
    <location>
        <begin position="255"/>
        <end position="277"/>
    </location>
</feature>
<accession>A0A5N5LDN2</accession>
<dbReference type="Proteomes" id="UP000326939">
    <property type="component" value="Chromosome 9"/>
</dbReference>